<evidence type="ECO:0000313" key="3">
    <source>
        <dbReference type="Proteomes" id="UP000007431"/>
    </source>
</evidence>
<protein>
    <submittedName>
        <fullName evidence="2">Uncharacterized protein</fullName>
    </submittedName>
</protein>
<feature type="region of interest" description="Disordered" evidence="1">
    <location>
        <begin position="1"/>
        <end position="43"/>
    </location>
</feature>
<feature type="non-terminal residue" evidence="2">
    <location>
        <position position="115"/>
    </location>
</feature>
<reference evidence="2 3" key="1">
    <citation type="journal article" date="2010" name="Nat. Biotechnol.">
        <title>Genome sequence of the model mushroom Schizophyllum commune.</title>
        <authorList>
            <person name="Ohm R.A."/>
            <person name="de Jong J.F."/>
            <person name="Lugones L.G."/>
            <person name="Aerts A."/>
            <person name="Kothe E."/>
            <person name="Stajich J.E."/>
            <person name="de Vries R.P."/>
            <person name="Record E."/>
            <person name="Levasseur A."/>
            <person name="Baker S.E."/>
            <person name="Bartholomew K.A."/>
            <person name="Coutinho P.M."/>
            <person name="Erdmann S."/>
            <person name="Fowler T.J."/>
            <person name="Gathman A.C."/>
            <person name="Lombard V."/>
            <person name="Henrissat B."/>
            <person name="Knabe N."/>
            <person name="Kuees U."/>
            <person name="Lilly W.W."/>
            <person name="Lindquist E."/>
            <person name="Lucas S."/>
            <person name="Magnuson J.K."/>
            <person name="Piumi F."/>
            <person name="Raudaskoski M."/>
            <person name="Salamov A."/>
            <person name="Schmutz J."/>
            <person name="Schwarze F.W.M.R."/>
            <person name="vanKuyk P.A."/>
            <person name="Horton J.S."/>
            <person name="Grigoriev I.V."/>
            <person name="Woesten H.A.B."/>
        </authorList>
    </citation>
    <scope>NUCLEOTIDE SEQUENCE [LARGE SCALE GENOMIC DNA]</scope>
    <source>
        <strain evidence="3">H4-8 / FGSC 9210</strain>
    </source>
</reference>
<evidence type="ECO:0000256" key="1">
    <source>
        <dbReference type="SAM" id="MobiDB-lite"/>
    </source>
</evidence>
<name>D8QC37_SCHCM</name>
<keyword evidence="3" id="KW-1185">Reference proteome</keyword>
<dbReference type="EMBL" id="GL377309">
    <property type="protein sequence ID" value="EFI94459.1"/>
    <property type="molecule type" value="Genomic_DNA"/>
</dbReference>
<proteinExistence type="predicted"/>
<dbReference type="VEuPathDB" id="FungiDB:SCHCODRAFT_02509989"/>
<organism evidence="3">
    <name type="scientific">Schizophyllum commune (strain H4-8 / FGSC 9210)</name>
    <name type="common">Split gill fungus</name>
    <dbReference type="NCBI Taxonomy" id="578458"/>
    <lineage>
        <taxon>Eukaryota</taxon>
        <taxon>Fungi</taxon>
        <taxon>Dikarya</taxon>
        <taxon>Basidiomycota</taxon>
        <taxon>Agaricomycotina</taxon>
        <taxon>Agaricomycetes</taxon>
        <taxon>Agaricomycetidae</taxon>
        <taxon>Agaricales</taxon>
        <taxon>Schizophyllaceae</taxon>
        <taxon>Schizophyllum</taxon>
    </lineage>
</organism>
<feature type="compositionally biased region" description="Basic and acidic residues" evidence="1">
    <location>
        <begin position="1"/>
        <end position="36"/>
    </location>
</feature>
<sequence>MSADHAHGVEHSALPHDLELKWTRATSENHTERRDGPPQLPSLYSYDTLKKLIHKLEMPKDDSDQSYRDFEAHKRTSFVGKRTSHATPTIFSPPLPQSRLRNIVAPFENQEQESL</sequence>
<accession>D8QC37</accession>
<dbReference type="GeneID" id="9594112"/>
<evidence type="ECO:0000313" key="2">
    <source>
        <dbReference type="EMBL" id="EFI94459.1"/>
    </source>
</evidence>
<gene>
    <name evidence="2" type="ORF">SCHCODRAFT_111441</name>
</gene>
<feature type="region of interest" description="Disordered" evidence="1">
    <location>
        <begin position="78"/>
        <end position="97"/>
    </location>
</feature>
<dbReference type="RefSeq" id="XP_003029362.1">
    <property type="nucleotide sequence ID" value="XM_003029316.1"/>
</dbReference>
<dbReference type="KEGG" id="scm:SCHCO_02509989"/>
<dbReference type="InParanoid" id="D8QC37"/>
<dbReference type="AlphaFoldDB" id="D8QC37"/>
<dbReference type="OrthoDB" id="10331905at2759"/>
<dbReference type="Proteomes" id="UP000007431">
    <property type="component" value="Unassembled WGS sequence"/>
</dbReference>
<dbReference type="HOGENOM" id="CLU_2110381_0_0_1"/>